<evidence type="ECO:0000313" key="2">
    <source>
        <dbReference type="EMBL" id="KAK8781475.1"/>
    </source>
</evidence>
<protein>
    <submittedName>
        <fullName evidence="2">Uncharacterized protein</fullName>
    </submittedName>
</protein>
<dbReference type="AlphaFoldDB" id="A0AAQ4F401"/>
<accession>A0AAQ4F401</accession>
<comment type="caution">
    <text evidence="2">The sequence shown here is derived from an EMBL/GenBank/DDBJ whole genome shotgun (WGS) entry which is preliminary data.</text>
</comment>
<dbReference type="EMBL" id="JARKHS020007684">
    <property type="protein sequence ID" value="KAK8781475.1"/>
    <property type="molecule type" value="Genomic_DNA"/>
</dbReference>
<dbReference type="Proteomes" id="UP001321473">
    <property type="component" value="Unassembled WGS sequence"/>
</dbReference>
<proteinExistence type="predicted"/>
<evidence type="ECO:0000256" key="1">
    <source>
        <dbReference type="SAM" id="Coils"/>
    </source>
</evidence>
<reference evidence="2 3" key="1">
    <citation type="journal article" date="2023" name="Arcadia Sci">
        <title>De novo assembly of a long-read Amblyomma americanum tick genome.</title>
        <authorList>
            <person name="Chou S."/>
            <person name="Poskanzer K.E."/>
            <person name="Rollins M."/>
            <person name="Thuy-Boun P.S."/>
        </authorList>
    </citation>
    <scope>NUCLEOTIDE SEQUENCE [LARGE SCALE GENOMIC DNA]</scope>
    <source>
        <strain evidence="2">F_SG_1</strain>
        <tissue evidence="2">Salivary glands</tissue>
    </source>
</reference>
<feature type="coiled-coil region" evidence="1">
    <location>
        <begin position="94"/>
        <end position="128"/>
    </location>
</feature>
<keyword evidence="1" id="KW-0175">Coiled coil</keyword>
<sequence length="141" mass="15955">MSLPSVQPDAACNSVASGADASGTIAEAVAAGDSRAPRGQMTLLERSLTDENGVRAALLREEHAVRLQMMQELHQRNRGELGRKKAFHEEMYKLQHQQHEKNKFEEQVKALELETKQLKVEILQAEKLMKLEQLRRVRESP</sequence>
<organism evidence="2 3">
    <name type="scientific">Amblyomma americanum</name>
    <name type="common">Lone star tick</name>
    <dbReference type="NCBI Taxonomy" id="6943"/>
    <lineage>
        <taxon>Eukaryota</taxon>
        <taxon>Metazoa</taxon>
        <taxon>Ecdysozoa</taxon>
        <taxon>Arthropoda</taxon>
        <taxon>Chelicerata</taxon>
        <taxon>Arachnida</taxon>
        <taxon>Acari</taxon>
        <taxon>Parasitiformes</taxon>
        <taxon>Ixodida</taxon>
        <taxon>Ixodoidea</taxon>
        <taxon>Ixodidae</taxon>
        <taxon>Amblyomminae</taxon>
        <taxon>Amblyomma</taxon>
    </lineage>
</organism>
<gene>
    <name evidence="2" type="ORF">V5799_017184</name>
</gene>
<name>A0AAQ4F401_AMBAM</name>
<evidence type="ECO:0000313" key="3">
    <source>
        <dbReference type="Proteomes" id="UP001321473"/>
    </source>
</evidence>
<keyword evidence="3" id="KW-1185">Reference proteome</keyword>